<dbReference type="Pfam" id="PF03721">
    <property type="entry name" value="UDPG_MGDP_dh_N"/>
    <property type="match status" value="1"/>
</dbReference>
<dbReference type="InterPro" id="IPR036220">
    <property type="entry name" value="UDP-Glc/GDP-Man_DH_C_sf"/>
</dbReference>
<comment type="similarity">
    <text evidence="1 4">Belongs to the UDP-glucose/GDP-mannose dehydrogenase family.</text>
</comment>
<evidence type="ECO:0000256" key="2">
    <source>
        <dbReference type="ARBA" id="ARBA00023002"/>
    </source>
</evidence>
<dbReference type="GO" id="GO:0000271">
    <property type="term" value="P:polysaccharide biosynthetic process"/>
    <property type="evidence" value="ECO:0007669"/>
    <property type="project" value="InterPro"/>
</dbReference>
<evidence type="ECO:0000256" key="1">
    <source>
        <dbReference type="ARBA" id="ARBA00006601"/>
    </source>
</evidence>
<dbReference type="InterPro" id="IPR001732">
    <property type="entry name" value="UDP-Glc/GDP-Man_DH_N"/>
</dbReference>
<dbReference type="GO" id="GO:0016616">
    <property type="term" value="F:oxidoreductase activity, acting on the CH-OH group of donors, NAD or NADP as acceptor"/>
    <property type="evidence" value="ECO:0007669"/>
    <property type="project" value="InterPro"/>
</dbReference>
<accession>A0A2U9S7G8</accession>
<dbReference type="Gene3D" id="3.40.50.720">
    <property type="entry name" value="NAD(P)-binding Rossmann-like Domain"/>
    <property type="match status" value="2"/>
</dbReference>
<evidence type="ECO:0000313" key="7">
    <source>
        <dbReference type="Proteomes" id="UP000249605"/>
    </source>
</evidence>
<dbReference type="InterPro" id="IPR008927">
    <property type="entry name" value="6-PGluconate_DH-like_C_sf"/>
</dbReference>
<dbReference type="GO" id="GO:0016628">
    <property type="term" value="F:oxidoreductase activity, acting on the CH-CH group of donors, NAD or NADP as acceptor"/>
    <property type="evidence" value="ECO:0007669"/>
    <property type="project" value="InterPro"/>
</dbReference>
<dbReference type="InterPro" id="IPR028359">
    <property type="entry name" value="UDP_ManNAc/GlcNAc_DH"/>
</dbReference>
<keyword evidence="2" id="KW-0560">Oxidoreductase</keyword>
<dbReference type="KEGG" id="azm:DM194_14140"/>
<dbReference type="PANTHER" id="PTHR43491">
    <property type="entry name" value="UDP-N-ACETYL-D-MANNOSAMINE DEHYDROGENASE"/>
    <property type="match status" value="1"/>
</dbReference>
<protein>
    <submittedName>
        <fullName evidence="6">Nucleotide sugar dehydrogenase</fullName>
    </submittedName>
</protein>
<organism evidence="6 7">
    <name type="scientific">Azospirillum ramasamyi</name>
    <dbReference type="NCBI Taxonomy" id="682998"/>
    <lineage>
        <taxon>Bacteria</taxon>
        <taxon>Pseudomonadati</taxon>
        <taxon>Pseudomonadota</taxon>
        <taxon>Alphaproteobacteria</taxon>
        <taxon>Rhodospirillales</taxon>
        <taxon>Azospirillaceae</taxon>
        <taxon>Azospirillum</taxon>
    </lineage>
</organism>
<keyword evidence="7" id="KW-1185">Reference proteome</keyword>
<dbReference type="InterPro" id="IPR036291">
    <property type="entry name" value="NAD(P)-bd_dom_sf"/>
</dbReference>
<evidence type="ECO:0000256" key="4">
    <source>
        <dbReference type="PIRNR" id="PIRNR000124"/>
    </source>
</evidence>
<gene>
    <name evidence="6" type="ORF">DM194_14140</name>
</gene>
<keyword evidence="3" id="KW-0520">NAD</keyword>
<evidence type="ECO:0000259" key="5">
    <source>
        <dbReference type="SMART" id="SM00984"/>
    </source>
</evidence>
<dbReference type="EMBL" id="CP029830">
    <property type="protein sequence ID" value="AWU95464.1"/>
    <property type="molecule type" value="Genomic_DNA"/>
</dbReference>
<evidence type="ECO:0000256" key="3">
    <source>
        <dbReference type="ARBA" id="ARBA00023027"/>
    </source>
</evidence>
<dbReference type="InterPro" id="IPR014026">
    <property type="entry name" value="UDP-Glc/GDP-Man_DH_dimer"/>
</dbReference>
<dbReference type="PIRSF" id="PIRSF000124">
    <property type="entry name" value="UDPglc_GDPman_dh"/>
    <property type="match status" value="1"/>
</dbReference>
<dbReference type="PIRSF" id="PIRSF500136">
    <property type="entry name" value="UDP_ManNAc_DH"/>
    <property type="match status" value="1"/>
</dbReference>
<dbReference type="RefSeq" id="WP_111068231.1">
    <property type="nucleotide sequence ID" value="NZ_CP029830.1"/>
</dbReference>
<dbReference type="PANTHER" id="PTHR43491:SF2">
    <property type="entry name" value="UDP-N-ACETYL-D-MANNOSAMINE DEHYDROGENASE"/>
    <property type="match status" value="1"/>
</dbReference>
<dbReference type="AlphaFoldDB" id="A0A2U9S7G8"/>
<dbReference type="SUPFAM" id="SSF51735">
    <property type="entry name" value="NAD(P)-binding Rossmann-fold domains"/>
    <property type="match status" value="1"/>
</dbReference>
<dbReference type="SMART" id="SM00984">
    <property type="entry name" value="UDPG_MGDP_dh_C"/>
    <property type="match status" value="1"/>
</dbReference>
<feature type="domain" description="UDP-glucose/GDP-mannose dehydrogenase C-terminal" evidence="5">
    <location>
        <begin position="367"/>
        <end position="463"/>
    </location>
</feature>
<dbReference type="SUPFAM" id="SSF52413">
    <property type="entry name" value="UDP-glucose/GDP-mannose dehydrogenase C-terminal domain"/>
    <property type="match status" value="1"/>
</dbReference>
<sequence>MDDHVISAETGATALDLGTDTRRPVVCVQGLGFVGSAMSVAIANARECRAGGGPLYSVIGVDLPTEAGRQRTAAINRGEMPFPGGDPQLDAALARAHEAGNLSATDDPEVFRLADIVLVDINLDIDWAAPLPEVRFGPLLRAMDDLGSRLRPGALVIVETTVPPGTCERVIAPRLAMALKARGLPEDAILLAHSYERVMPGAQYYNSIVNYWRVYAGMTPEAADACQRFLGTVINTDAYPLTRLGSTTASETAKVLENAYRATTIAFMEEWGRFAEAVGIDLHEIVGAIRKRPTHANMRQPGFGVGGYCLTKDPLFGAVAARTLFDRPDLVFPFSSDAVRINSAMPLVALGKLRERFGGALAGRRILLLGISYREDVGDTRHAPSQTFVEAAEREGAVVTAHDPLVTHWTELDRPVPGDLPQAAKFDAVVFAQPSDTYRRLDLAAWLDGAAVEIIDANNVLTDGQRRQLRDSGRGFTSIGRG</sequence>
<dbReference type="NCBIfam" id="TIGR03026">
    <property type="entry name" value="NDP-sugDHase"/>
    <property type="match status" value="1"/>
</dbReference>
<evidence type="ECO:0000313" key="6">
    <source>
        <dbReference type="EMBL" id="AWU95464.1"/>
    </source>
</evidence>
<dbReference type="Pfam" id="PF03720">
    <property type="entry name" value="UDPG_MGDP_dh_C"/>
    <property type="match status" value="1"/>
</dbReference>
<name>A0A2U9S7G8_9PROT</name>
<dbReference type="InterPro" id="IPR014027">
    <property type="entry name" value="UDP-Glc/GDP-Man_DH_C"/>
</dbReference>
<dbReference type="Proteomes" id="UP000249605">
    <property type="component" value="Plasmid unnamed1"/>
</dbReference>
<dbReference type="InterPro" id="IPR017476">
    <property type="entry name" value="UDP-Glc/GDP-Man"/>
</dbReference>
<dbReference type="GO" id="GO:0051287">
    <property type="term" value="F:NAD binding"/>
    <property type="evidence" value="ECO:0007669"/>
    <property type="project" value="InterPro"/>
</dbReference>
<geneLocation type="plasmid" evidence="6 7">
    <name>unnamed1</name>
</geneLocation>
<dbReference type="SUPFAM" id="SSF48179">
    <property type="entry name" value="6-phosphogluconate dehydrogenase C-terminal domain-like"/>
    <property type="match status" value="1"/>
</dbReference>
<reference evidence="6 7" key="1">
    <citation type="submission" date="2018-06" db="EMBL/GenBank/DDBJ databases">
        <title>Complete genome sequencing of Azospirillum sp. M2T2B2.</title>
        <authorList>
            <person name="Heo J."/>
            <person name="Kim S.-J."/>
            <person name="Kwon S.-W."/>
            <person name="Anandham R."/>
        </authorList>
    </citation>
    <scope>NUCLEOTIDE SEQUENCE [LARGE SCALE GENOMIC DNA]</scope>
    <source>
        <strain evidence="6 7">M2T2B2</strain>
        <plasmid evidence="6 7">unnamed1</plasmid>
    </source>
</reference>
<dbReference type="OrthoDB" id="9803238at2"/>
<keyword evidence="6" id="KW-0614">Plasmid</keyword>
<proteinExistence type="inferred from homology"/>
<dbReference type="Pfam" id="PF00984">
    <property type="entry name" value="UDPG_MGDP_dh"/>
    <property type="match status" value="1"/>
</dbReference>